<comment type="caution">
    <text evidence="1">The sequence shown here is derived from an EMBL/GenBank/DDBJ whole genome shotgun (WGS) entry which is preliminary data.</text>
</comment>
<feature type="non-terminal residue" evidence="1">
    <location>
        <position position="58"/>
    </location>
</feature>
<keyword evidence="2" id="KW-1185">Reference proteome</keyword>
<evidence type="ECO:0000313" key="2">
    <source>
        <dbReference type="Proteomes" id="UP001174909"/>
    </source>
</evidence>
<dbReference type="EMBL" id="CASHTH010001699">
    <property type="protein sequence ID" value="CAI8018621.1"/>
    <property type="molecule type" value="Genomic_DNA"/>
</dbReference>
<dbReference type="SUPFAM" id="SSF57850">
    <property type="entry name" value="RING/U-box"/>
    <property type="match status" value="1"/>
</dbReference>
<gene>
    <name evidence="1" type="ORF">GBAR_LOCUS11276</name>
</gene>
<proteinExistence type="predicted"/>
<evidence type="ECO:0000313" key="1">
    <source>
        <dbReference type="EMBL" id="CAI8018621.1"/>
    </source>
</evidence>
<protein>
    <submittedName>
        <fullName evidence="1">Uncharacterized protein</fullName>
    </submittedName>
</protein>
<name>A0AA35RYK9_GEOBA</name>
<dbReference type="Gene3D" id="3.30.40.10">
    <property type="entry name" value="Zinc/RING finger domain, C3HC4 (zinc finger)"/>
    <property type="match status" value="1"/>
</dbReference>
<dbReference type="Proteomes" id="UP001174909">
    <property type="component" value="Unassembled WGS sequence"/>
</dbReference>
<reference evidence="1" key="1">
    <citation type="submission" date="2023-03" db="EMBL/GenBank/DDBJ databases">
        <authorList>
            <person name="Steffen K."/>
            <person name="Cardenas P."/>
        </authorList>
    </citation>
    <scope>NUCLEOTIDE SEQUENCE</scope>
</reference>
<organism evidence="1 2">
    <name type="scientific">Geodia barretti</name>
    <name type="common">Barrett's horny sponge</name>
    <dbReference type="NCBI Taxonomy" id="519541"/>
    <lineage>
        <taxon>Eukaryota</taxon>
        <taxon>Metazoa</taxon>
        <taxon>Porifera</taxon>
        <taxon>Demospongiae</taxon>
        <taxon>Heteroscleromorpha</taxon>
        <taxon>Tetractinellida</taxon>
        <taxon>Astrophorina</taxon>
        <taxon>Geodiidae</taxon>
        <taxon>Geodia</taxon>
    </lineage>
</organism>
<dbReference type="InterPro" id="IPR013083">
    <property type="entry name" value="Znf_RING/FYVE/PHD"/>
</dbReference>
<sequence>MNDPHLTSCCGQHYCHSCIARIKDMNQPCPICKVDDFSTLFDRQLRNRIFALDVYCPM</sequence>
<dbReference type="AlphaFoldDB" id="A0AA35RYK9"/>
<accession>A0AA35RYK9</accession>